<reference evidence="1" key="1">
    <citation type="submission" date="2014-11" db="EMBL/GenBank/DDBJ databases">
        <authorList>
            <person name="Amaro Gonzalez C."/>
        </authorList>
    </citation>
    <scope>NUCLEOTIDE SEQUENCE</scope>
</reference>
<organism evidence="1">
    <name type="scientific">Anguilla anguilla</name>
    <name type="common">European freshwater eel</name>
    <name type="synonym">Muraena anguilla</name>
    <dbReference type="NCBI Taxonomy" id="7936"/>
    <lineage>
        <taxon>Eukaryota</taxon>
        <taxon>Metazoa</taxon>
        <taxon>Chordata</taxon>
        <taxon>Craniata</taxon>
        <taxon>Vertebrata</taxon>
        <taxon>Euteleostomi</taxon>
        <taxon>Actinopterygii</taxon>
        <taxon>Neopterygii</taxon>
        <taxon>Teleostei</taxon>
        <taxon>Anguilliformes</taxon>
        <taxon>Anguillidae</taxon>
        <taxon>Anguilla</taxon>
    </lineage>
</organism>
<proteinExistence type="predicted"/>
<dbReference type="AlphaFoldDB" id="A0A0E9QS12"/>
<evidence type="ECO:0000313" key="1">
    <source>
        <dbReference type="EMBL" id="JAH19060.1"/>
    </source>
</evidence>
<dbReference type="EMBL" id="GBXM01089517">
    <property type="protein sequence ID" value="JAH19060.1"/>
    <property type="molecule type" value="Transcribed_RNA"/>
</dbReference>
<reference evidence="1" key="2">
    <citation type="journal article" date="2015" name="Fish Shellfish Immunol.">
        <title>Early steps in the European eel (Anguilla anguilla)-Vibrio vulnificus interaction in the gills: Role of the RtxA13 toxin.</title>
        <authorList>
            <person name="Callol A."/>
            <person name="Pajuelo D."/>
            <person name="Ebbesson L."/>
            <person name="Teles M."/>
            <person name="MacKenzie S."/>
            <person name="Amaro C."/>
        </authorList>
    </citation>
    <scope>NUCLEOTIDE SEQUENCE</scope>
</reference>
<sequence>MSSSSGSTTLAPTFIV</sequence>
<name>A0A0E9QS12_ANGAN</name>
<protein>
    <submittedName>
        <fullName evidence="1">Uncharacterized protein</fullName>
    </submittedName>
</protein>
<accession>A0A0E9QS12</accession>